<proteinExistence type="predicted"/>
<evidence type="ECO:0000313" key="3">
    <source>
        <dbReference type="Proteomes" id="UP000051952"/>
    </source>
</evidence>
<sequence length="181" mass="20406">MKKMATLLANDNLLRLRRRRCTLQRCLELVLGQSDHDVTDVTWELIARIKCCQRLDFMKATRYCTSEAGVIHITTMQHLTQLRLNCTQLTDVGCEYIGQGLPQLTGLRLRRCSITGAGVAALPHCVRGLTSLDFAMCREVDDAACSLHIARCLHDLVELREYIVLHVHHGCWCSVDTKVSA</sequence>
<dbReference type="Pfam" id="PF25372">
    <property type="entry name" value="DUF7885"/>
    <property type="match status" value="1"/>
</dbReference>
<dbReference type="VEuPathDB" id="TriTrypDB:BSAL_54595"/>
<dbReference type="InterPro" id="IPR057207">
    <property type="entry name" value="FBXL15_LRR"/>
</dbReference>
<feature type="domain" description="F-box/LRR-repeat protein 15-like leucin rich repeat" evidence="1">
    <location>
        <begin position="41"/>
        <end position="152"/>
    </location>
</feature>
<gene>
    <name evidence="2" type="ORF">BSAL_54595</name>
</gene>
<dbReference type="Proteomes" id="UP000051952">
    <property type="component" value="Unassembled WGS sequence"/>
</dbReference>
<evidence type="ECO:0000313" key="2">
    <source>
        <dbReference type="EMBL" id="CUE72887.1"/>
    </source>
</evidence>
<dbReference type="SUPFAM" id="SSF52047">
    <property type="entry name" value="RNI-like"/>
    <property type="match status" value="1"/>
</dbReference>
<accession>A0A0S4IR36</accession>
<reference evidence="3" key="1">
    <citation type="submission" date="2015-09" db="EMBL/GenBank/DDBJ databases">
        <authorList>
            <consortium name="Pathogen Informatics"/>
        </authorList>
    </citation>
    <scope>NUCLEOTIDE SEQUENCE [LARGE SCALE GENOMIC DNA]</scope>
    <source>
        <strain evidence="3">Lake Konstanz</strain>
    </source>
</reference>
<evidence type="ECO:0000259" key="1">
    <source>
        <dbReference type="Pfam" id="PF25372"/>
    </source>
</evidence>
<organism evidence="2 3">
    <name type="scientific">Bodo saltans</name>
    <name type="common">Flagellated protozoan</name>
    <dbReference type="NCBI Taxonomy" id="75058"/>
    <lineage>
        <taxon>Eukaryota</taxon>
        <taxon>Discoba</taxon>
        <taxon>Euglenozoa</taxon>
        <taxon>Kinetoplastea</taxon>
        <taxon>Metakinetoplastina</taxon>
        <taxon>Eubodonida</taxon>
        <taxon>Bodonidae</taxon>
        <taxon>Bodo</taxon>
    </lineage>
</organism>
<name>A0A0S4IR36_BODSA</name>
<dbReference type="AlphaFoldDB" id="A0A0S4IR36"/>
<dbReference type="Gene3D" id="3.80.10.10">
    <property type="entry name" value="Ribonuclease Inhibitor"/>
    <property type="match status" value="1"/>
</dbReference>
<dbReference type="InterPro" id="IPR032675">
    <property type="entry name" value="LRR_dom_sf"/>
</dbReference>
<dbReference type="EMBL" id="CYKH01000140">
    <property type="protein sequence ID" value="CUE72887.1"/>
    <property type="molecule type" value="Genomic_DNA"/>
</dbReference>
<keyword evidence="3" id="KW-1185">Reference proteome</keyword>
<protein>
    <submittedName>
        <fullName evidence="2">Leucine-rich repeat protein, putative</fullName>
    </submittedName>
</protein>